<feature type="compositionally biased region" description="Polar residues" evidence="1">
    <location>
        <begin position="592"/>
        <end position="601"/>
    </location>
</feature>
<gene>
    <name evidence="2" type="ORF">DBV05_g11685</name>
</gene>
<protein>
    <submittedName>
        <fullName evidence="2">Uncharacterized protein</fullName>
    </submittedName>
</protein>
<dbReference type="OrthoDB" id="3931096at2759"/>
<dbReference type="EMBL" id="VCHE01000180">
    <property type="protein sequence ID" value="KAB2569632.1"/>
    <property type="molecule type" value="Genomic_DNA"/>
</dbReference>
<feature type="region of interest" description="Disordered" evidence="1">
    <location>
        <begin position="316"/>
        <end position="338"/>
    </location>
</feature>
<dbReference type="Proteomes" id="UP000325902">
    <property type="component" value="Unassembled WGS sequence"/>
</dbReference>
<feature type="region of interest" description="Disordered" evidence="1">
    <location>
        <begin position="381"/>
        <end position="494"/>
    </location>
</feature>
<feature type="region of interest" description="Disordered" evidence="1">
    <location>
        <begin position="581"/>
        <end position="601"/>
    </location>
</feature>
<accession>A0A5N5CWF2</accession>
<feature type="compositionally biased region" description="Low complexity" evidence="1">
    <location>
        <begin position="447"/>
        <end position="462"/>
    </location>
</feature>
<dbReference type="AlphaFoldDB" id="A0A5N5CWF2"/>
<organism evidence="2 3">
    <name type="scientific">Lasiodiplodia theobromae</name>
    <dbReference type="NCBI Taxonomy" id="45133"/>
    <lineage>
        <taxon>Eukaryota</taxon>
        <taxon>Fungi</taxon>
        <taxon>Dikarya</taxon>
        <taxon>Ascomycota</taxon>
        <taxon>Pezizomycotina</taxon>
        <taxon>Dothideomycetes</taxon>
        <taxon>Dothideomycetes incertae sedis</taxon>
        <taxon>Botryosphaeriales</taxon>
        <taxon>Botryosphaeriaceae</taxon>
        <taxon>Lasiodiplodia</taxon>
    </lineage>
</organism>
<evidence type="ECO:0000256" key="1">
    <source>
        <dbReference type="SAM" id="MobiDB-lite"/>
    </source>
</evidence>
<evidence type="ECO:0000313" key="2">
    <source>
        <dbReference type="EMBL" id="KAB2569632.1"/>
    </source>
</evidence>
<reference evidence="2 3" key="1">
    <citation type="journal article" date="2019" name="Sci. Rep.">
        <title>A multi-omics analysis of the grapevine pathogen Lasiodiplodia theobromae reveals that temperature affects the expression of virulence- and pathogenicity-related genes.</title>
        <authorList>
            <person name="Felix C."/>
            <person name="Meneses R."/>
            <person name="Goncalves M.F.M."/>
            <person name="Tilleman L."/>
            <person name="Duarte A.S."/>
            <person name="Jorrin-Novo J.V."/>
            <person name="Van de Peer Y."/>
            <person name="Deforce D."/>
            <person name="Van Nieuwerburgh F."/>
            <person name="Esteves A.C."/>
            <person name="Alves A."/>
        </authorList>
    </citation>
    <scope>NUCLEOTIDE SEQUENCE [LARGE SCALE GENOMIC DNA]</scope>
    <source>
        <strain evidence="2 3">LA-SOL3</strain>
    </source>
</reference>
<name>A0A5N5CWF2_9PEZI</name>
<sequence>MTASTSCASRQDLLAALTLAVETVHPAAVAAIVDYLANPLSDDDLADLVQSLGPADGMTPAASARLLDRINRAKTRYATFLRARNLHDVRIQWPYEHSLQTLGLLHSRDLATFFEGLWSRRYTHCAAPRSYRSFSVVVTSPDFARLCTFAQDRRVAVTENVLQTFGPLERGSTPRSMQDIHLQMAAALCDIHNHRFDSATPTIERGNEPWFPFPNVVRQSNEIIAPPRFENMLGRRLDSIKDWDRGKAADVVLKNVAPPKRRAARRNIDKTKMPSHWKDLDNGQREDFFSGKLGDRSARGPVRWPELPVIKEDRQYDKAARKPPPNGYQMDALSNSGEDSASVAVASLSTVNGDLRRMKSFVRKPSRGELIMPSADVEMAQAEPLPTPPSPTCVVPMSGRPPSDTGLATPPDSASPVKPQGPSKRFNRRAPSAASRVKARRPQIRRSTPNKTNSSSTTTTSSRAESIYSMEDLNKTSAQSSSTTPSPPQLWSNPFECCKIPERRTSSGLTTFSPTKQATTSVQHIEASAERALFVGQGIAVLSERKEEQFDEIPQKPRTERIDSAITPIHRTAVDALKDSMSPKDAVAMSGETISEASHRW</sequence>
<proteinExistence type="predicted"/>
<evidence type="ECO:0000313" key="3">
    <source>
        <dbReference type="Proteomes" id="UP000325902"/>
    </source>
</evidence>
<comment type="caution">
    <text evidence="2">The sequence shown here is derived from an EMBL/GenBank/DDBJ whole genome shotgun (WGS) entry which is preliminary data.</text>
</comment>
<keyword evidence="3" id="KW-1185">Reference proteome</keyword>